<name>A0ABZ0I2F4_9GAMM</name>
<dbReference type="SUPFAM" id="SSF52540">
    <property type="entry name" value="P-loop containing nucleoside triphosphate hydrolases"/>
    <property type="match status" value="1"/>
</dbReference>
<dbReference type="Pfam" id="PF17784">
    <property type="entry name" value="Sulfotransfer_4"/>
    <property type="match status" value="1"/>
</dbReference>
<evidence type="ECO:0000313" key="1">
    <source>
        <dbReference type="EMBL" id="WOJ93356.1"/>
    </source>
</evidence>
<keyword evidence="2" id="KW-1185">Reference proteome</keyword>
<organism evidence="1 2">
    <name type="scientific">Congregibacter variabilis</name>
    <dbReference type="NCBI Taxonomy" id="3081200"/>
    <lineage>
        <taxon>Bacteria</taxon>
        <taxon>Pseudomonadati</taxon>
        <taxon>Pseudomonadota</taxon>
        <taxon>Gammaproteobacteria</taxon>
        <taxon>Cellvibrionales</taxon>
        <taxon>Halieaceae</taxon>
        <taxon>Congregibacter</taxon>
    </lineage>
</organism>
<dbReference type="EMBL" id="CP136864">
    <property type="protein sequence ID" value="WOJ93356.1"/>
    <property type="molecule type" value="Genomic_DNA"/>
</dbReference>
<dbReference type="InterPro" id="IPR027417">
    <property type="entry name" value="P-loop_NTPase"/>
</dbReference>
<evidence type="ECO:0000313" key="2">
    <source>
        <dbReference type="Proteomes" id="UP001626537"/>
    </source>
</evidence>
<reference evidence="1 2" key="1">
    <citation type="submission" date="2023-10" db="EMBL/GenBank/DDBJ databases">
        <title>Two novel species belonging to the OM43/NOR5 clade.</title>
        <authorList>
            <person name="Park M."/>
        </authorList>
    </citation>
    <scope>NUCLEOTIDE SEQUENCE [LARGE SCALE GENOMIC DNA]</scope>
    <source>
        <strain evidence="1 2">IMCC43200</strain>
    </source>
</reference>
<dbReference type="PANTHER" id="PTHR36978">
    <property type="entry name" value="P-LOOP CONTAINING NUCLEOTIDE TRIPHOSPHATE HYDROLASE"/>
    <property type="match status" value="1"/>
</dbReference>
<accession>A0ABZ0I2F4</accession>
<dbReference type="PANTHER" id="PTHR36978:SF4">
    <property type="entry name" value="P-LOOP CONTAINING NUCLEOSIDE TRIPHOSPHATE HYDROLASE PROTEIN"/>
    <property type="match status" value="1"/>
</dbReference>
<dbReference type="RefSeq" id="WP_407348005.1">
    <property type="nucleotide sequence ID" value="NZ_CP136864.1"/>
</dbReference>
<dbReference type="Gene3D" id="3.40.50.300">
    <property type="entry name" value="P-loop containing nucleotide triphosphate hydrolases"/>
    <property type="match status" value="1"/>
</dbReference>
<dbReference type="Proteomes" id="UP001626537">
    <property type="component" value="Chromosome"/>
</dbReference>
<protein>
    <submittedName>
        <fullName evidence="1">Sulfotransferase</fullName>
    </submittedName>
</protein>
<proteinExistence type="predicted"/>
<dbReference type="InterPro" id="IPR040632">
    <property type="entry name" value="Sulfotransfer_4"/>
</dbReference>
<gene>
    <name evidence="1" type="ORF">R0135_16455</name>
</gene>
<sequence length="195" mass="21550">MSLRTALEQLGLGPCYHMDVVLGDPATHVPLWNAAQAGKPDWAAIYQGQRSAVDWPTASFYPELHAAFPDAKFVLTHRDPQSWVESISETIFAALLSRNDAPPEVHPWLDMCMHVIARAGFDPAMSKDELANRFIAHNEAVQAAIPDSQLLLFQVKEGWAPLCEFLGLALPESEFPRTNDRAAFWQLLEDGGATA</sequence>